<proteinExistence type="inferred from homology"/>
<evidence type="ECO:0000256" key="2">
    <source>
        <dbReference type="ARBA" id="ARBA00022763"/>
    </source>
</evidence>
<keyword evidence="7" id="KW-1185">Reference proteome</keyword>
<dbReference type="SUPFAM" id="SSF100879">
    <property type="entry name" value="Lesion bypass DNA polymerase (Y-family), little finger domain"/>
    <property type="match status" value="1"/>
</dbReference>
<dbReference type="InterPro" id="IPR043502">
    <property type="entry name" value="DNA/RNA_pol_sf"/>
</dbReference>
<protein>
    <recommendedName>
        <fullName evidence="5">UmuC domain-containing protein</fullName>
    </recommendedName>
</protein>
<dbReference type="InterPro" id="IPR053848">
    <property type="entry name" value="IMS_HHH_1"/>
</dbReference>
<dbReference type="InterPro" id="IPR043128">
    <property type="entry name" value="Rev_trsase/Diguanyl_cyclase"/>
</dbReference>
<dbReference type="PANTHER" id="PTHR35369:SF2">
    <property type="entry name" value="BLR3025 PROTEIN"/>
    <property type="match status" value="1"/>
</dbReference>
<dbReference type="OrthoDB" id="4317601at2"/>
<dbReference type="Pfam" id="PF00817">
    <property type="entry name" value="IMS"/>
    <property type="match status" value="1"/>
</dbReference>
<comment type="similarity">
    <text evidence="1">Belongs to the DNA polymerase type-Y family.</text>
</comment>
<dbReference type="Proteomes" id="UP000325598">
    <property type="component" value="Unassembled WGS sequence"/>
</dbReference>
<dbReference type="Gene3D" id="3.30.70.270">
    <property type="match status" value="1"/>
</dbReference>
<dbReference type="GO" id="GO:0003684">
    <property type="term" value="F:damaged DNA binding"/>
    <property type="evidence" value="ECO:0007669"/>
    <property type="project" value="InterPro"/>
</dbReference>
<comment type="function">
    <text evidence="3">Poorly processive, error-prone DNA polymerase involved in untargeted mutagenesis. Copies undamaged DNA at stalled replication forks, which arise in vivo from mismatched or misaligned primer ends. These misaligned primers can be extended by PolIV. Exhibits no 3'-5' exonuclease (proofreading) activity. May be involved in translesional synthesis, in conjunction with the beta clamp from PolIII.</text>
</comment>
<gene>
    <name evidence="6" type="ORF">San01_55930</name>
</gene>
<evidence type="ECO:0000256" key="1">
    <source>
        <dbReference type="ARBA" id="ARBA00010945"/>
    </source>
</evidence>
<dbReference type="Pfam" id="PF11799">
    <property type="entry name" value="IMS_C"/>
    <property type="match status" value="1"/>
</dbReference>
<organism evidence="6 7">
    <name type="scientific">Streptomyces angustmyceticus</name>
    <dbReference type="NCBI Taxonomy" id="285578"/>
    <lineage>
        <taxon>Bacteria</taxon>
        <taxon>Bacillati</taxon>
        <taxon>Actinomycetota</taxon>
        <taxon>Actinomycetes</taxon>
        <taxon>Kitasatosporales</taxon>
        <taxon>Streptomycetaceae</taxon>
        <taxon>Streptomyces</taxon>
    </lineage>
</organism>
<dbReference type="SUPFAM" id="SSF56672">
    <property type="entry name" value="DNA/RNA polymerases"/>
    <property type="match status" value="1"/>
</dbReference>
<reference evidence="6 7" key="1">
    <citation type="submission" date="2019-10" db="EMBL/GenBank/DDBJ databases">
        <title>Whole genome shotgun sequence of Streptomyces angustmyceticus NBRC 3934.</title>
        <authorList>
            <person name="Hosoyama A."/>
            <person name="Ichikawa N."/>
            <person name="Kimura A."/>
            <person name="Kitahashi Y."/>
            <person name="Komaki H."/>
            <person name="Uohara A."/>
        </authorList>
    </citation>
    <scope>NUCLEOTIDE SEQUENCE [LARGE SCALE GENOMIC DNA]</scope>
    <source>
        <strain evidence="6 7">NBRC 3934</strain>
    </source>
</reference>
<evidence type="ECO:0000313" key="7">
    <source>
        <dbReference type="Proteomes" id="UP000325598"/>
    </source>
</evidence>
<dbReference type="Pfam" id="PF21999">
    <property type="entry name" value="IMS_HHH_1"/>
    <property type="match status" value="1"/>
</dbReference>
<keyword evidence="2" id="KW-0227">DNA damage</keyword>
<dbReference type="EMBL" id="BLAG01000017">
    <property type="protein sequence ID" value="GES33105.1"/>
    <property type="molecule type" value="Genomic_DNA"/>
</dbReference>
<dbReference type="InterPro" id="IPR050356">
    <property type="entry name" value="SulA_CellDiv_inhibitor"/>
</dbReference>
<dbReference type="InterPro" id="IPR017961">
    <property type="entry name" value="DNA_pol_Y-fam_little_finger"/>
</dbReference>
<evidence type="ECO:0000256" key="4">
    <source>
        <dbReference type="SAM" id="MobiDB-lite"/>
    </source>
</evidence>
<dbReference type="PANTHER" id="PTHR35369">
    <property type="entry name" value="BLR3025 PROTEIN-RELATED"/>
    <property type="match status" value="1"/>
</dbReference>
<dbReference type="GO" id="GO:0006281">
    <property type="term" value="P:DNA repair"/>
    <property type="evidence" value="ECO:0007669"/>
    <property type="project" value="InterPro"/>
</dbReference>
<feature type="compositionally biased region" description="Low complexity" evidence="4">
    <location>
        <begin position="359"/>
        <end position="368"/>
    </location>
</feature>
<evidence type="ECO:0000259" key="5">
    <source>
        <dbReference type="PROSITE" id="PS50173"/>
    </source>
</evidence>
<feature type="region of interest" description="Disordered" evidence="4">
    <location>
        <begin position="1"/>
        <end position="20"/>
    </location>
</feature>
<evidence type="ECO:0000313" key="6">
    <source>
        <dbReference type="EMBL" id="GES33105.1"/>
    </source>
</evidence>
<comment type="caution">
    <text evidence="6">The sequence shown here is derived from an EMBL/GenBank/DDBJ whole genome shotgun (WGS) entry which is preliminary data.</text>
</comment>
<feature type="domain" description="UmuC" evidence="5">
    <location>
        <begin position="42"/>
        <end position="146"/>
    </location>
</feature>
<dbReference type="GeneID" id="96754782"/>
<evidence type="ECO:0000256" key="3">
    <source>
        <dbReference type="ARBA" id="ARBA00025589"/>
    </source>
</evidence>
<feature type="region of interest" description="Disordered" evidence="4">
    <location>
        <begin position="335"/>
        <end position="368"/>
    </location>
</feature>
<dbReference type="GO" id="GO:0003887">
    <property type="term" value="F:DNA-directed DNA polymerase activity"/>
    <property type="evidence" value="ECO:0007669"/>
    <property type="project" value="InterPro"/>
</dbReference>
<accession>A0A5J4LRS4</accession>
<dbReference type="Gene3D" id="3.30.1490.100">
    <property type="entry name" value="DNA polymerase, Y-family, little finger domain"/>
    <property type="match status" value="1"/>
</dbReference>
<dbReference type="InterPro" id="IPR036775">
    <property type="entry name" value="DNA_pol_Y-fam_lit_finger_sf"/>
</dbReference>
<dbReference type="Gene3D" id="1.10.150.20">
    <property type="entry name" value="5' to 3' exonuclease, C-terminal subdomain"/>
    <property type="match status" value="1"/>
</dbReference>
<dbReference type="RefSeq" id="WP_086718924.1">
    <property type="nucleotide sequence ID" value="NZ_BLAG01000017.1"/>
</dbReference>
<dbReference type="PROSITE" id="PS50173">
    <property type="entry name" value="UMUC"/>
    <property type="match status" value="1"/>
</dbReference>
<feature type="compositionally biased region" description="Pro residues" evidence="4">
    <location>
        <begin position="1"/>
        <end position="15"/>
    </location>
</feature>
<dbReference type="InterPro" id="IPR001126">
    <property type="entry name" value="UmuC"/>
</dbReference>
<sequence>MTPAPGPPAAPPEPSGAPRQPGLLHIRFRAAGDTPVSAGEFEQLLRLLAQFTPVVEALPPDAVLADVRGALRYFDRDAAGIAELVRLRALAWYGVRCTIGIGANPLLARMAAGRAAPGEIRSAPGGAGAVAAFLDRRPASALHGVGPATARALCAYGLDSVGRIAAAPPATLQRILGAKTGRIVYERARGIDPTPVTPNAAARSMGAEHRFAHDELDPARRRRALLSLADDLGARMRASGQVARALTLTVRYADRSTTTRTRRLDGPTAHGPALTGAAYALHAALGLQRARVRSVALRAEDLCRAELAARQLTFDPSDDRAHRIEAAVDRARARFGTGSVRPAAALGPPGRTPPPPGTKPFGPGTARP</sequence>
<name>A0A5J4LRS4_9ACTN</name>
<dbReference type="AlphaFoldDB" id="A0A5J4LRS4"/>